<dbReference type="Proteomes" id="UP000306319">
    <property type="component" value="Unassembled WGS sequence"/>
</dbReference>
<sequence length="830" mass="94051">MKKKLAILRNDPWLEPFAPAIEGRHEDVERKLEELKGADGSLSDFANAYKYFGLHHLPEGGWVFREYAPNATGIWLMGTFSDWKTKEEYSLSRLENGVWEVSLPEDALHNGDLYKMLVTWDGGQGERIPAYATRVVQDPDTKIFSAEVYDPENPYKFKVKKFVPDVKPLLIYECHIGMAQDSESVGSYNEFREKTLPRIAADGYNAIQIMAIQEHPYYGSFGYHVSSFYACSSRFGTPDDLKRLIDEAHKLGIAVIMDIVHSHAVKNEVEGLGRLDGSYDLYFYGDGRREHPAWDSLLFDYGKNTVLHFLLSNCKYWLEEFKFDGFRFDGVTSMLYYDHGLGKAFGSYADYYDGNEDTNAITYLTLANMLIHEVNPNAITIAEEMSGMPGLAAKYADGGIGFDYRMAMGIPDYWIKMIKEKKDEDWHPTSIFWELTNRRADEKTISYCESHDQALVGDKTIIFRLIDKEMYWHMMVDDNNFTVERGMALHKMIRLVTLATINGGYLNFMGNEFGHPEWIDFPREGNGWSYKYARRQWDLVDREDLKYKFLNAFDNAMVEVVSGMYDFQSLPVDKLWEKDDDQVLAFRRGDLIFVFNWNPIDSFTDYGFLAPAGEYEVVLDSDSSSFGGHDLLDRSVHHFTMPDPLYSPSGKGWLKLYLPARTAQVLRMVKPAPKKRVKKEEDKSEKPVKAKAAKATKEEKPAKAKATKAAKEEKPVKAKATKAAKEEKPAKAKVAKAAKEEKPAKAKVAKAAKEEKPAKAKVAKSAKEEKPAKAKVAKAAKEEKPAKAKAAKATKEEKPAKAKAAKATKEEKPAKAKPGRKKVKADPSND</sequence>
<name>A0AC61RBN7_9BACT</name>
<protein>
    <submittedName>
        <fullName evidence="1">1,4-alpha-glucan-branching enzyme</fullName>
    </submittedName>
</protein>
<accession>A0AC61RBN7</accession>
<organism evidence="1 2">
    <name type="scientific">Lepagella muris</name>
    <dbReference type="NCBI Taxonomy" id="3032870"/>
    <lineage>
        <taxon>Bacteria</taxon>
        <taxon>Pseudomonadati</taxon>
        <taxon>Bacteroidota</taxon>
        <taxon>Bacteroidia</taxon>
        <taxon>Bacteroidales</taxon>
        <taxon>Muribaculaceae</taxon>
        <taxon>Lepagella</taxon>
    </lineage>
</organism>
<proteinExistence type="predicted"/>
<evidence type="ECO:0000313" key="2">
    <source>
        <dbReference type="Proteomes" id="UP000306319"/>
    </source>
</evidence>
<evidence type="ECO:0000313" key="1">
    <source>
        <dbReference type="EMBL" id="TGY76202.1"/>
    </source>
</evidence>
<comment type="caution">
    <text evidence="1">The sequence shown here is derived from an EMBL/GenBank/DDBJ whole genome shotgun (WGS) entry which is preliminary data.</text>
</comment>
<dbReference type="EMBL" id="SRYB01000043">
    <property type="protein sequence ID" value="TGY76202.1"/>
    <property type="molecule type" value="Genomic_DNA"/>
</dbReference>
<gene>
    <name evidence="1" type="ORF">E5331_18670</name>
</gene>
<keyword evidence="2" id="KW-1185">Reference proteome</keyword>
<reference evidence="1" key="1">
    <citation type="submission" date="2019-04" db="EMBL/GenBank/DDBJ databases">
        <title>Microbes associate with the intestines of laboratory mice.</title>
        <authorList>
            <person name="Navarre W."/>
            <person name="Wong E."/>
            <person name="Huang K."/>
            <person name="Tropini C."/>
            <person name="Ng K."/>
            <person name="Yu B."/>
        </authorList>
    </citation>
    <scope>NUCLEOTIDE SEQUENCE</scope>
    <source>
        <strain evidence="1">NM04_E33</strain>
    </source>
</reference>